<organism evidence="3 4">
    <name type="scientific">Peronospora farinosa</name>
    <dbReference type="NCBI Taxonomy" id="134698"/>
    <lineage>
        <taxon>Eukaryota</taxon>
        <taxon>Sar</taxon>
        <taxon>Stramenopiles</taxon>
        <taxon>Oomycota</taxon>
        <taxon>Peronosporomycetes</taxon>
        <taxon>Peronosporales</taxon>
        <taxon>Peronosporaceae</taxon>
        <taxon>Peronospora</taxon>
    </lineage>
</organism>
<dbReference type="Proteomes" id="UP001157938">
    <property type="component" value="Unassembled WGS sequence"/>
</dbReference>
<keyword evidence="2" id="KW-0732">Signal</keyword>
<comment type="caution">
    <text evidence="3">The sequence shown here is derived from an EMBL/GenBank/DDBJ whole genome shotgun (WGS) entry which is preliminary data.</text>
</comment>
<gene>
    <name evidence="3" type="ORF">PFR001_LOCUS5425</name>
</gene>
<name>A0ABN8C9W3_9STRA</name>
<keyword evidence="4" id="KW-1185">Reference proteome</keyword>
<evidence type="ECO:0008006" key="5">
    <source>
        <dbReference type="Google" id="ProtNLM"/>
    </source>
</evidence>
<evidence type="ECO:0000256" key="2">
    <source>
        <dbReference type="SAM" id="SignalP"/>
    </source>
</evidence>
<protein>
    <recommendedName>
        <fullName evidence="5">RxLR effector protein</fullName>
    </recommendedName>
</protein>
<accession>A0ABN8C9W3</accession>
<evidence type="ECO:0000313" key="4">
    <source>
        <dbReference type="Proteomes" id="UP001157938"/>
    </source>
</evidence>
<feature type="signal peptide" evidence="2">
    <location>
        <begin position="1"/>
        <end position="21"/>
    </location>
</feature>
<feature type="region of interest" description="Disordered" evidence="1">
    <location>
        <begin position="40"/>
        <end position="66"/>
    </location>
</feature>
<evidence type="ECO:0000313" key="3">
    <source>
        <dbReference type="EMBL" id="CAH0490058.1"/>
    </source>
</evidence>
<sequence>MRACHVQLLLAAAAITHATKAKTTTSVAVLAEEKTTVFAAGSPKSSEESIYTADRDDSERAGNFGQGFNEGLSEMVGKLKDAVIPKMDKLFTKTEPKEYQVLLKLAAKHSGDPVSAMVVLKKKYNDKPDMTPE</sequence>
<proteinExistence type="predicted"/>
<feature type="chain" id="PRO_5047002848" description="RxLR effector protein" evidence="2">
    <location>
        <begin position="22"/>
        <end position="133"/>
    </location>
</feature>
<dbReference type="EMBL" id="CAKLBC010001210">
    <property type="protein sequence ID" value="CAH0490058.1"/>
    <property type="molecule type" value="Genomic_DNA"/>
</dbReference>
<evidence type="ECO:0000256" key="1">
    <source>
        <dbReference type="SAM" id="MobiDB-lite"/>
    </source>
</evidence>
<reference evidence="3 4" key="1">
    <citation type="submission" date="2021-11" db="EMBL/GenBank/DDBJ databases">
        <authorList>
            <person name="Islam A."/>
            <person name="Islam S."/>
            <person name="Flora M.S."/>
            <person name="Rahman M."/>
            <person name="Ziaur R.M."/>
            <person name="Epstein J.H."/>
            <person name="Hassan M."/>
            <person name="Klassen M."/>
            <person name="Woodard K."/>
            <person name="Webb A."/>
            <person name="Webby R.J."/>
            <person name="El Zowalaty M.E."/>
        </authorList>
    </citation>
    <scope>NUCLEOTIDE SEQUENCE [LARGE SCALE GENOMIC DNA]</scope>
    <source>
        <strain evidence="3">Pf1</strain>
    </source>
</reference>